<gene>
    <name evidence="2" type="ORF">CWC39_10445</name>
</gene>
<sequence>MTAELAANLRLLEAQGADVNRALSLLSFTDGFDAAAVGHSFHHSEIVARGRGVGRAGGGRSGGGRARGTKDGEGSGHSSSDGGAGSSEGSGWGSKLYDLLDGADRVGDIIQTFQDFAGGLVGDKVAKDSEKQEQHENNTAQCGESGVDCAEHLGAFNDFAIKLAKKISESALAAAAAEGASPEDVARAKAIGDAASRAIEQLLQQRNKSMVEAIQILTDEFDRAAQDGGFTPASTGGSDKPAAECEDSSLTPPSSAEHPEPAPSP</sequence>
<feature type="region of interest" description="Disordered" evidence="1">
    <location>
        <begin position="51"/>
        <end position="90"/>
    </location>
</feature>
<evidence type="ECO:0000313" key="3">
    <source>
        <dbReference type="Proteomes" id="UP000251047"/>
    </source>
</evidence>
<comment type="caution">
    <text evidence="2">The sequence shown here is derived from an EMBL/GenBank/DDBJ whole genome shotgun (WGS) entry which is preliminary data.</text>
</comment>
<dbReference type="Proteomes" id="UP000251047">
    <property type="component" value="Unassembled WGS sequence"/>
</dbReference>
<feature type="non-terminal residue" evidence="2">
    <location>
        <position position="265"/>
    </location>
</feature>
<dbReference type="EMBL" id="PHQP01000154">
    <property type="protein sequence ID" value="RAV32434.1"/>
    <property type="molecule type" value="Genomic_DNA"/>
</dbReference>
<name>A0A364V749_9CORY</name>
<accession>A0A364V749</accession>
<evidence type="ECO:0000256" key="1">
    <source>
        <dbReference type="SAM" id="MobiDB-lite"/>
    </source>
</evidence>
<protein>
    <submittedName>
        <fullName evidence="2">Uncharacterized protein</fullName>
    </submittedName>
</protein>
<proteinExistence type="predicted"/>
<feature type="compositionally biased region" description="Gly residues" evidence="1">
    <location>
        <begin position="51"/>
        <end position="66"/>
    </location>
</feature>
<dbReference type="AlphaFoldDB" id="A0A364V749"/>
<reference evidence="2 3" key="1">
    <citation type="journal article" date="2018" name="Syst. Appl. Microbiol.">
        <title>Corynebacterium heidelbergense sp. nov., isolated from the preen glands of Egyptian geese (Alopochen aegyptiacus).</title>
        <authorList>
            <person name="Braun M.S."/>
            <person name="Wang E."/>
            <person name="Zimmermann S."/>
            <person name="Wink M."/>
        </authorList>
    </citation>
    <scope>NUCLEOTIDE SEQUENCE [LARGE SCALE GENOMIC DNA]</scope>
    <source>
        <strain evidence="2 3">DSM 104638</strain>
    </source>
</reference>
<evidence type="ECO:0000313" key="2">
    <source>
        <dbReference type="EMBL" id="RAV32434.1"/>
    </source>
</evidence>
<organism evidence="2 3">
    <name type="scientific">Corynebacterium heidelbergense</name>
    <dbReference type="NCBI Taxonomy" id="2055947"/>
    <lineage>
        <taxon>Bacteria</taxon>
        <taxon>Bacillati</taxon>
        <taxon>Actinomycetota</taxon>
        <taxon>Actinomycetes</taxon>
        <taxon>Mycobacteriales</taxon>
        <taxon>Corynebacteriaceae</taxon>
        <taxon>Corynebacterium</taxon>
    </lineage>
</organism>
<feature type="region of interest" description="Disordered" evidence="1">
    <location>
        <begin position="225"/>
        <end position="265"/>
    </location>
</feature>